<keyword evidence="2" id="KW-1185">Reference proteome</keyword>
<sequence>MISAAGLAGCAGQAPETAQVSVPGAASVSVPSNTLVGEKARQLRTDLDGLTSRLGERQSALQAVRQGNLEQSQRYFATLAAMNARLQSGSTPGNPVLVAQWNEAQGSLDRMNEDVGRLNKLSTVVASDAAYAAYLGDATRAAFSLSGALEEDHRALARLQDDVNRGQVSVERLLSDISDDVARQSAYIAAERRNLTALSVAIKTGEAFGGGSLASRSAGFGLPPAAPQQVANNAIAGQMERRPLVTIRFDRSNVQYDQALYNAVSQALERRPDATFDLVAVAPTRAAAGGSALASTTVRRQAEQVLRSLTDMGLPPNRVNLSATSSATAESNEVQLFVR</sequence>
<evidence type="ECO:0000313" key="1">
    <source>
        <dbReference type="EMBL" id="MFD2262092.1"/>
    </source>
</evidence>
<evidence type="ECO:0000313" key="2">
    <source>
        <dbReference type="Proteomes" id="UP001597295"/>
    </source>
</evidence>
<name>A0ABW5DM82_9PROT</name>
<reference evidence="2" key="1">
    <citation type="journal article" date="2019" name="Int. J. Syst. Evol. Microbiol.">
        <title>The Global Catalogue of Microorganisms (GCM) 10K type strain sequencing project: providing services to taxonomists for standard genome sequencing and annotation.</title>
        <authorList>
            <consortium name="The Broad Institute Genomics Platform"/>
            <consortium name="The Broad Institute Genome Sequencing Center for Infectious Disease"/>
            <person name="Wu L."/>
            <person name="Ma J."/>
        </authorList>
    </citation>
    <scope>NUCLEOTIDE SEQUENCE [LARGE SCALE GENOMIC DNA]</scope>
    <source>
        <strain evidence="2">CGMCC 1.19062</strain>
    </source>
</reference>
<dbReference type="Proteomes" id="UP001597295">
    <property type="component" value="Unassembled WGS sequence"/>
</dbReference>
<dbReference type="RefSeq" id="WP_379875004.1">
    <property type="nucleotide sequence ID" value="NZ_JBHUIP010000003.1"/>
</dbReference>
<evidence type="ECO:0008006" key="3">
    <source>
        <dbReference type="Google" id="ProtNLM"/>
    </source>
</evidence>
<protein>
    <recommendedName>
        <fullName evidence="3">OmpA-like domain-containing protein</fullName>
    </recommendedName>
</protein>
<proteinExistence type="predicted"/>
<comment type="caution">
    <text evidence="1">The sequence shown here is derived from an EMBL/GenBank/DDBJ whole genome shotgun (WGS) entry which is preliminary data.</text>
</comment>
<dbReference type="EMBL" id="JBHUIP010000003">
    <property type="protein sequence ID" value="MFD2262092.1"/>
    <property type="molecule type" value="Genomic_DNA"/>
</dbReference>
<gene>
    <name evidence="1" type="ORF">ACFSM5_04275</name>
</gene>
<accession>A0ABW5DM82</accession>
<organism evidence="1 2">
    <name type="scientific">Lacibacterium aquatile</name>
    <dbReference type="NCBI Taxonomy" id="1168082"/>
    <lineage>
        <taxon>Bacteria</taxon>
        <taxon>Pseudomonadati</taxon>
        <taxon>Pseudomonadota</taxon>
        <taxon>Alphaproteobacteria</taxon>
        <taxon>Rhodospirillales</taxon>
        <taxon>Rhodospirillaceae</taxon>
    </lineage>
</organism>